<dbReference type="InterPro" id="IPR050083">
    <property type="entry name" value="HtpX_protease"/>
</dbReference>
<comment type="similarity">
    <text evidence="11">Belongs to the peptidase M48 family.</text>
</comment>
<evidence type="ECO:0000256" key="10">
    <source>
        <dbReference type="ARBA" id="ARBA00023136"/>
    </source>
</evidence>
<keyword evidence="2" id="KW-1003">Cell membrane</keyword>
<dbReference type="Proteomes" id="UP001204851">
    <property type="component" value="Unassembled WGS sequence"/>
</dbReference>
<reference evidence="14 15" key="1">
    <citation type="submission" date="2022-06" db="EMBL/GenBank/DDBJ databases">
        <title>Ideonella sp. NS12-5 Genome sequencing and assembly.</title>
        <authorList>
            <person name="Jung Y."/>
        </authorList>
    </citation>
    <scope>NUCLEOTIDE SEQUENCE [LARGE SCALE GENOMIC DNA]</scope>
    <source>
        <strain evidence="14 15">NS12-5</strain>
    </source>
</reference>
<evidence type="ECO:0000259" key="13">
    <source>
        <dbReference type="Pfam" id="PF01435"/>
    </source>
</evidence>
<dbReference type="InterPro" id="IPR001915">
    <property type="entry name" value="Peptidase_M48"/>
</dbReference>
<dbReference type="CDD" id="cd07325">
    <property type="entry name" value="M48_Ste24p_like"/>
    <property type="match status" value="1"/>
</dbReference>
<keyword evidence="3 11" id="KW-0645">Protease</keyword>
<dbReference type="PANTHER" id="PTHR43221:SF1">
    <property type="entry name" value="PROTEASE HTPX"/>
    <property type="match status" value="1"/>
</dbReference>
<evidence type="ECO:0000313" key="15">
    <source>
        <dbReference type="Proteomes" id="UP001204851"/>
    </source>
</evidence>
<keyword evidence="9 11" id="KW-0482">Metalloprotease</keyword>
<organism evidence="14 15">
    <name type="scientific">Ideonella oryzae</name>
    <dbReference type="NCBI Taxonomy" id="2937441"/>
    <lineage>
        <taxon>Bacteria</taxon>
        <taxon>Pseudomonadati</taxon>
        <taxon>Pseudomonadota</taxon>
        <taxon>Betaproteobacteria</taxon>
        <taxon>Burkholderiales</taxon>
        <taxon>Sphaerotilaceae</taxon>
        <taxon>Ideonella</taxon>
    </lineage>
</organism>
<keyword evidence="10 12" id="KW-0472">Membrane</keyword>
<keyword evidence="7 11" id="KW-0862">Zinc</keyword>
<dbReference type="Pfam" id="PF01435">
    <property type="entry name" value="Peptidase_M48"/>
    <property type="match status" value="1"/>
</dbReference>
<keyword evidence="15" id="KW-1185">Reference proteome</keyword>
<evidence type="ECO:0000256" key="7">
    <source>
        <dbReference type="ARBA" id="ARBA00022833"/>
    </source>
</evidence>
<feature type="transmembrane region" description="Helical" evidence="12">
    <location>
        <begin position="269"/>
        <end position="291"/>
    </location>
</feature>
<keyword evidence="8 12" id="KW-1133">Transmembrane helix</keyword>
<proteinExistence type="inferred from homology"/>
<dbReference type="EMBL" id="JAMXMC010000005">
    <property type="protein sequence ID" value="MCO5977016.1"/>
    <property type="molecule type" value="Genomic_DNA"/>
</dbReference>
<gene>
    <name evidence="14" type="ORF">M0L44_09865</name>
</gene>
<evidence type="ECO:0000256" key="9">
    <source>
        <dbReference type="ARBA" id="ARBA00023049"/>
    </source>
</evidence>
<dbReference type="PANTHER" id="PTHR43221">
    <property type="entry name" value="PROTEASE HTPX"/>
    <property type="match status" value="1"/>
</dbReference>
<comment type="cofactor">
    <cofactor evidence="11">
        <name>Zn(2+)</name>
        <dbReference type="ChEBI" id="CHEBI:29105"/>
    </cofactor>
    <text evidence="11">Binds 1 zinc ion per subunit.</text>
</comment>
<evidence type="ECO:0000256" key="12">
    <source>
        <dbReference type="SAM" id="Phobius"/>
    </source>
</evidence>
<evidence type="ECO:0000256" key="6">
    <source>
        <dbReference type="ARBA" id="ARBA00022801"/>
    </source>
</evidence>
<name>A0ABT1BLB7_9BURK</name>
<evidence type="ECO:0000256" key="2">
    <source>
        <dbReference type="ARBA" id="ARBA00022475"/>
    </source>
</evidence>
<dbReference type="Gene3D" id="3.30.2010.10">
    <property type="entry name" value="Metalloproteases ('zincins'), catalytic domain"/>
    <property type="match status" value="1"/>
</dbReference>
<evidence type="ECO:0000256" key="11">
    <source>
        <dbReference type="RuleBase" id="RU003983"/>
    </source>
</evidence>
<dbReference type="Gene3D" id="3.30.700.10">
    <property type="entry name" value="Glycoprotein, Type 4 Pilin"/>
    <property type="match status" value="1"/>
</dbReference>
<evidence type="ECO:0000256" key="1">
    <source>
        <dbReference type="ARBA" id="ARBA00004651"/>
    </source>
</evidence>
<keyword evidence="6 11" id="KW-0378">Hydrolase</keyword>
<accession>A0ABT1BLB7</accession>
<dbReference type="SUPFAM" id="SSF54523">
    <property type="entry name" value="Pili subunits"/>
    <property type="match status" value="1"/>
</dbReference>
<dbReference type="RefSeq" id="WP_252769554.1">
    <property type="nucleotide sequence ID" value="NZ_JAMXMC010000005.1"/>
</dbReference>
<comment type="caution">
    <text evidence="14">The sequence shown here is derived from an EMBL/GenBank/DDBJ whole genome shotgun (WGS) entry which is preliminary data.</text>
</comment>
<feature type="domain" description="Peptidase M48" evidence="13">
    <location>
        <begin position="71"/>
        <end position="147"/>
    </location>
</feature>
<evidence type="ECO:0000256" key="4">
    <source>
        <dbReference type="ARBA" id="ARBA00022692"/>
    </source>
</evidence>
<evidence type="ECO:0000256" key="3">
    <source>
        <dbReference type="ARBA" id="ARBA00022670"/>
    </source>
</evidence>
<feature type="transmembrane region" description="Helical" evidence="12">
    <location>
        <begin position="12"/>
        <end position="45"/>
    </location>
</feature>
<keyword evidence="4 12" id="KW-0812">Transmembrane</keyword>
<evidence type="ECO:0000256" key="8">
    <source>
        <dbReference type="ARBA" id="ARBA00022989"/>
    </source>
</evidence>
<sequence length="393" mass="42731">MQDWTDPKERSLGAVALVIGMLVWLGLVLGTFGIALAVLAVGYLIYLFAQSALIAHIRGHGVALSENQMPDLWADVQACCETLRMPRCPEVYVLNGNGVLNAFTTQFLGRPFVVLFSDVVDAMKGHSDGVRFYLGHELGHLKKRHLTGHFLRWPALWLPLLGAAYSRATERTCDRHGAACCATTEGAARALVALAAGRERWAGLNLTAFAEQARRTRGFWASFHGLVAAYPWTTFRVLKVQDASARMPARNPLAYLLALCVPHAGRAGAGFGFLMLVYFLGVAAAVGLPAYKDYQARQVLNVAYAESEVARQALTAYFDAHHEVPESLEAAGAPTQTRHGAGLELDTDQMVLTVSTPEGALVFTPRLDAQRRLFWKCSAAEGTLVARVPPACR</sequence>
<protein>
    <submittedName>
        <fullName evidence="14">M48 family metallopeptidase</fullName>
    </submittedName>
</protein>
<dbReference type="InterPro" id="IPR045584">
    <property type="entry name" value="Pilin-like"/>
</dbReference>
<evidence type="ECO:0000256" key="5">
    <source>
        <dbReference type="ARBA" id="ARBA00022723"/>
    </source>
</evidence>
<evidence type="ECO:0000313" key="14">
    <source>
        <dbReference type="EMBL" id="MCO5977016.1"/>
    </source>
</evidence>
<keyword evidence="5" id="KW-0479">Metal-binding</keyword>
<comment type="subcellular location">
    <subcellularLocation>
        <location evidence="1">Cell membrane</location>
        <topology evidence="1">Multi-pass membrane protein</topology>
    </subcellularLocation>
</comment>